<name>A0A8X7VW35_BRACI</name>
<proteinExistence type="predicted"/>
<keyword evidence="1" id="KW-0812">Transmembrane</keyword>
<reference evidence="2 3" key="1">
    <citation type="submission" date="2020-02" db="EMBL/GenBank/DDBJ databases">
        <authorList>
            <person name="Ma Q."/>
            <person name="Huang Y."/>
            <person name="Song X."/>
            <person name="Pei D."/>
        </authorList>
    </citation>
    <scope>NUCLEOTIDE SEQUENCE [LARGE SCALE GENOMIC DNA]</scope>
    <source>
        <strain evidence="2">Sxm20200214</strain>
        <tissue evidence="2">Leaf</tissue>
    </source>
</reference>
<keyword evidence="1" id="KW-0472">Membrane</keyword>
<comment type="caution">
    <text evidence="2">The sequence shown here is derived from an EMBL/GenBank/DDBJ whole genome shotgun (WGS) entry which is preliminary data.</text>
</comment>
<feature type="transmembrane region" description="Helical" evidence="1">
    <location>
        <begin position="21"/>
        <end position="39"/>
    </location>
</feature>
<evidence type="ECO:0000313" key="3">
    <source>
        <dbReference type="Proteomes" id="UP000886595"/>
    </source>
</evidence>
<gene>
    <name evidence="2" type="ORF">Bca52824_012431</name>
</gene>
<dbReference type="Proteomes" id="UP000886595">
    <property type="component" value="Unassembled WGS sequence"/>
</dbReference>
<protein>
    <submittedName>
        <fullName evidence="2">Uncharacterized protein</fullName>
    </submittedName>
</protein>
<feature type="transmembrane region" description="Helical" evidence="1">
    <location>
        <begin position="51"/>
        <end position="73"/>
    </location>
</feature>
<dbReference type="EMBL" id="JAAMPC010000003">
    <property type="protein sequence ID" value="KAG2319218.1"/>
    <property type="molecule type" value="Genomic_DNA"/>
</dbReference>
<keyword evidence="1" id="KW-1133">Transmembrane helix</keyword>
<organism evidence="2 3">
    <name type="scientific">Brassica carinata</name>
    <name type="common">Ethiopian mustard</name>
    <name type="synonym">Abyssinian cabbage</name>
    <dbReference type="NCBI Taxonomy" id="52824"/>
    <lineage>
        <taxon>Eukaryota</taxon>
        <taxon>Viridiplantae</taxon>
        <taxon>Streptophyta</taxon>
        <taxon>Embryophyta</taxon>
        <taxon>Tracheophyta</taxon>
        <taxon>Spermatophyta</taxon>
        <taxon>Magnoliopsida</taxon>
        <taxon>eudicotyledons</taxon>
        <taxon>Gunneridae</taxon>
        <taxon>Pentapetalae</taxon>
        <taxon>rosids</taxon>
        <taxon>malvids</taxon>
        <taxon>Brassicales</taxon>
        <taxon>Brassicaceae</taxon>
        <taxon>Brassiceae</taxon>
        <taxon>Brassica</taxon>
    </lineage>
</organism>
<evidence type="ECO:0000256" key="1">
    <source>
        <dbReference type="SAM" id="Phobius"/>
    </source>
</evidence>
<evidence type="ECO:0000313" key="2">
    <source>
        <dbReference type="EMBL" id="KAG2319218.1"/>
    </source>
</evidence>
<sequence>MGSEKITTTNTYLRRDRSSSVYIFGWRKSYSLEMVWFGLYCVALRNYHESLFPTSIAGATYCLVMFALARVVFVSSISQPALRETFTEFTSQNTTVV</sequence>
<accession>A0A8X7VW35</accession>
<keyword evidence="3" id="KW-1185">Reference proteome</keyword>
<dbReference type="AlphaFoldDB" id="A0A8X7VW35"/>